<dbReference type="EMBL" id="BARS01005886">
    <property type="protein sequence ID" value="GAF80180.1"/>
    <property type="molecule type" value="Genomic_DNA"/>
</dbReference>
<accession>X0TVN3</accession>
<dbReference type="PANTHER" id="PTHR33608:SF6">
    <property type="entry name" value="BLL2464 PROTEIN"/>
    <property type="match status" value="1"/>
</dbReference>
<evidence type="ECO:0000259" key="1">
    <source>
        <dbReference type="Pfam" id="PF01882"/>
    </source>
</evidence>
<feature type="non-terminal residue" evidence="2">
    <location>
        <position position="1"/>
    </location>
</feature>
<reference evidence="2" key="1">
    <citation type="journal article" date="2014" name="Front. Microbiol.">
        <title>High frequency of phylogenetically diverse reductive dehalogenase-homologous genes in deep subseafloor sedimentary metagenomes.</title>
        <authorList>
            <person name="Kawai M."/>
            <person name="Futagami T."/>
            <person name="Toyoda A."/>
            <person name="Takaki Y."/>
            <person name="Nishi S."/>
            <person name="Hori S."/>
            <person name="Arai W."/>
            <person name="Tsubouchi T."/>
            <person name="Morono Y."/>
            <person name="Uchiyama I."/>
            <person name="Ito T."/>
            <person name="Fujiyama A."/>
            <person name="Inagaki F."/>
            <person name="Takami H."/>
        </authorList>
    </citation>
    <scope>NUCLEOTIDE SEQUENCE</scope>
    <source>
        <strain evidence="2">Expedition CK06-06</strain>
    </source>
</reference>
<dbReference type="Pfam" id="PF01882">
    <property type="entry name" value="DUF58"/>
    <property type="match status" value="1"/>
</dbReference>
<dbReference type="PANTHER" id="PTHR33608">
    <property type="entry name" value="BLL2464 PROTEIN"/>
    <property type="match status" value="1"/>
</dbReference>
<dbReference type="InterPro" id="IPR002881">
    <property type="entry name" value="DUF58"/>
</dbReference>
<sequence>LRIIRELLYHQPRGRGTDIAEALNFLNRITIRKAVCFLVSDFLATGYEPALRIARRRHDLIPIVISDPREWRLPDVGFIELEDPETGELTLVDTSSKSVRQRFAMQTTTQAAAREDMFRKMDTETIEIRTDRSYVEPLVRFFRKRERRL</sequence>
<comment type="caution">
    <text evidence="2">The sequence shown here is derived from an EMBL/GenBank/DDBJ whole genome shotgun (WGS) entry which is preliminary data.</text>
</comment>
<feature type="domain" description="DUF58" evidence="1">
    <location>
        <begin position="2"/>
        <end position="111"/>
    </location>
</feature>
<protein>
    <recommendedName>
        <fullName evidence="1">DUF58 domain-containing protein</fullName>
    </recommendedName>
</protein>
<name>X0TVN3_9ZZZZ</name>
<organism evidence="2">
    <name type="scientific">marine sediment metagenome</name>
    <dbReference type="NCBI Taxonomy" id="412755"/>
    <lineage>
        <taxon>unclassified sequences</taxon>
        <taxon>metagenomes</taxon>
        <taxon>ecological metagenomes</taxon>
    </lineage>
</organism>
<gene>
    <name evidence="2" type="ORF">S01H1_11543</name>
</gene>
<dbReference type="AlphaFoldDB" id="X0TVN3"/>
<evidence type="ECO:0000313" key="2">
    <source>
        <dbReference type="EMBL" id="GAF80180.1"/>
    </source>
</evidence>
<proteinExistence type="predicted"/>